<feature type="transmembrane region" description="Helical" evidence="1">
    <location>
        <begin position="27"/>
        <end position="46"/>
    </location>
</feature>
<dbReference type="Proteomes" id="UP000218824">
    <property type="component" value="Chromosome"/>
</dbReference>
<keyword evidence="1" id="KW-0812">Transmembrane</keyword>
<gene>
    <name evidence="2" type="ORF">LEN_4207</name>
</gene>
<dbReference type="KEGG" id="lem:LEN_4207"/>
<dbReference type="GeneID" id="83065998"/>
<evidence type="ECO:0000313" key="3">
    <source>
        <dbReference type="Proteomes" id="UP000218824"/>
    </source>
</evidence>
<feature type="transmembrane region" description="Helical" evidence="1">
    <location>
        <begin position="95"/>
        <end position="115"/>
    </location>
</feature>
<keyword evidence="1" id="KW-0472">Membrane</keyword>
<feature type="transmembrane region" description="Helical" evidence="1">
    <location>
        <begin position="53"/>
        <end position="75"/>
    </location>
</feature>
<protein>
    <submittedName>
        <fullName evidence="2">Uncharacterized protein</fullName>
    </submittedName>
</protein>
<dbReference type="RefSeq" id="WP_096380690.1">
    <property type="nucleotide sequence ID" value="NZ_AP014940.1"/>
</dbReference>
<evidence type="ECO:0000256" key="1">
    <source>
        <dbReference type="SAM" id="Phobius"/>
    </source>
</evidence>
<dbReference type="EMBL" id="AP014940">
    <property type="protein sequence ID" value="BAV99694.1"/>
    <property type="molecule type" value="Genomic_DNA"/>
</dbReference>
<accession>A0AAU9AR50</accession>
<dbReference type="AlphaFoldDB" id="A0AAU9AR50"/>
<evidence type="ECO:0000313" key="2">
    <source>
        <dbReference type="EMBL" id="BAV99694.1"/>
    </source>
</evidence>
<sequence length="134" mass="13912">MDLSNVTFNKNHKLEAAAKDATTGLRLMVFAFAASILGTGLSVTAAAAPEPGVLGLVGLALTLAAFVAGAYGSYLAASALDWSGFITGVVVLSTFIPYLRLICLALLVFFSLSLIRKAGYRVSLFGPVLKREGA</sequence>
<proteinExistence type="predicted"/>
<reference evidence="2 3" key="1">
    <citation type="journal article" date="2017" name="DNA Res.">
        <title>Complete genome sequence and expression profile of the commercial lytic enzyme producer Lysobacter enzymogenes M497-1.</title>
        <authorList>
            <person name="Takami H."/>
            <person name="Toyoda A."/>
            <person name="Uchiyama I."/>
            <person name="Itoh T."/>
            <person name="Takaki Y."/>
            <person name="Arai W."/>
            <person name="Nishi S."/>
            <person name="Kawai M."/>
            <person name="Shinya K."/>
            <person name="Ikeda H."/>
        </authorList>
    </citation>
    <scope>NUCLEOTIDE SEQUENCE [LARGE SCALE GENOMIC DNA]</scope>
    <source>
        <strain evidence="2 3">M497-1</strain>
    </source>
</reference>
<organism evidence="2 3">
    <name type="scientific">Lysobacter enzymogenes</name>
    <dbReference type="NCBI Taxonomy" id="69"/>
    <lineage>
        <taxon>Bacteria</taxon>
        <taxon>Pseudomonadati</taxon>
        <taxon>Pseudomonadota</taxon>
        <taxon>Gammaproteobacteria</taxon>
        <taxon>Lysobacterales</taxon>
        <taxon>Lysobacteraceae</taxon>
        <taxon>Lysobacter</taxon>
    </lineage>
</organism>
<name>A0AAU9AR50_LYSEN</name>
<keyword evidence="1" id="KW-1133">Transmembrane helix</keyword>